<protein>
    <recommendedName>
        <fullName evidence="2">UPF0146 protein ACFR99_06580</fullName>
    </recommendedName>
</protein>
<dbReference type="RefSeq" id="WP_390285561.1">
    <property type="nucleotide sequence ID" value="NZ_JBHUDI010000004.1"/>
</dbReference>
<accession>A0ABD6BDP9</accession>
<evidence type="ECO:0000256" key="2">
    <source>
        <dbReference type="HAMAP-Rule" id="MF_00341"/>
    </source>
</evidence>
<dbReference type="PIRSF" id="PIRSF016725">
    <property type="entry name" value="UCP016725"/>
    <property type="match status" value="1"/>
</dbReference>
<sequence>MADSRRNPAALIEYLAAYERVVEVGIGRRTDLARALAEQGVSVTATDIYDRDVPENVAFVRDDIVDPDPAVYADADAIYARNLPPELHRPTLGVARNADADFLFTTLGGDQPAVPVERKTIETGTVYVARARRE</sequence>
<proteinExistence type="inferred from homology"/>
<keyword evidence="4" id="KW-1185">Reference proteome</keyword>
<dbReference type="AlphaFoldDB" id="A0ABD6BDP9"/>
<dbReference type="Pfam" id="PF03686">
    <property type="entry name" value="UPF0146"/>
    <property type="match status" value="1"/>
</dbReference>
<evidence type="ECO:0000256" key="1">
    <source>
        <dbReference type="ARBA" id="ARBA00006969"/>
    </source>
</evidence>
<name>A0ABD6BDP9_9EURY</name>
<dbReference type="InterPro" id="IPR029063">
    <property type="entry name" value="SAM-dependent_MTases_sf"/>
</dbReference>
<reference evidence="3 4" key="1">
    <citation type="journal article" date="2019" name="Int. J. Syst. Evol. Microbiol.">
        <title>The Global Catalogue of Microorganisms (GCM) 10K type strain sequencing project: providing services to taxonomists for standard genome sequencing and annotation.</title>
        <authorList>
            <consortium name="The Broad Institute Genomics Platform"/>
            <consortium name="The Broad Institute Genome Sequencing Center for Infectious Disease"/>
            <person name="Wu L."/>
            <person name="Ma J."/>
        </authorList>
    </citation>
    <scope>NUCLEOTIDE SEQUENCE [LARGE SCALE GENOMIC DNA]</scope>
    <source>
        <strain evidence="3 4">CGMCC 1.12230</strain>
    </source>
</reference>
<organism evidence="3 4">
    <name type="scientific">Haloarchaeobius amylolyticus</name>
    <dbReference type="NCBI Taxonomy" id="1198296"/>
    <lineage>
        <taxon>Archaea</taxon>
        <taxon>Methanobacteriati</taxon>
        <taxon>Methanobacteriota</taxon>
        <taxon>Stenosarchaea group</taxon>
        <taxon>Halobacteria</taxon>
        <taxon>Halobacteriales</taxon>
        <taxon>Halorubellaceae</taxon>
        <taxon>Haloarchaeobius</taxon>
    </lineage>
</organism>
<dbReference type="SUPFAM" id="SSF53335">
    <property type="entry name" value="S-adenosyl-L-methionine-dependent methyltransferases"/>
    <property type="match status" value="1"/>
</dbReference>
<dbReference type="HAMAP" id="MF_00341">
    <property type="entry name" value="UPF0146"/>
    <property type="match status" value="1"/>
</dbReference>
<comment type="similarity">
    <text evidence="1 2">Belongs to the UPF0146 family.</text>
</comment>
<dbReference type="Proteomes" id="UP001597076">
    <property type="component" value="Unassembled WGS sequence"/>
</dbReference>
<evidence type="ECO:0000313" key="4">
    <source>
        <dbReference type="Proteomes" id="UP001597076"/>
    </source>
</evidence>
<dbReference type="Gene3D" id="3.40.50.150">
    <property type="entry name" value="Vaccinia Virus protein VP39"/>
    <property type="match status" value="1"/>
</dbReference>
<evidence type="ECO:0000313" key="3">
    <source>
        <dbReference type="EMBL" id="MFD1563208.1"/>
    </source>
</evidence>
<comment type="caution">
    <text evidence="3">The sequence shown here is derived from an EMBL/GenBank/DDBJ whole genome shotgun (WGS) entry which is preliminary data.</text>
</comment>
<dbReference type="InterPro" id="IPR005353">
    <property type="entry name" value="UPF0146"/>
</dbReference>
<dbReference type="EMBL" id="JBHUDI010000004">
    <property type="protein sequence ID" value="MFD1563208.1"/>
    <property type="molecule type" value="Genomic_DNA"/>
</dbReference>
<gene>
    <name evidence="3" type="ORF">ACFR99_06580</name>
</gene>